<dbReference type="GO" id="GO:0016747">
    <property type="term" value="F:acyltransferase activity, transferring groups other than amino-acyl groups"/>
    <property type="evidence" value="ECO:0007669"/>
    <property type="project" value="InterPro"/>
</dbReference>
<evidence type="ECO:0000313" key="2">
    <source>
        <dbReference type="EMBL" id="GEM73985.1"/>
    </source>
</evidence>
<protein>
    <submittedName>
        <fullName evidence="2">N-acetyltransferase</fullName>
    </submittedName>
</protein>
<dbReference type="OrthoDB" id="9797178at2"/>
<dbReference type="Pfam" id="PF13508">
    <property type="entry name" value="Acetyltransf_7"/>
    <property type="match status" value="1"/>
</dbReference>
<dbReference type="SUPFAM" id="SSF55729">
    <property type="entry name" value="Acyl-CoA N-acyltransferases (Nat)"/>
    <property type="match status" value="1"/>
</dbReference>
<accession>A0A511Q9L7</accession>
<organism evidence="2 3">
    <name type="scientific">Vibrio sagamiensis NBRC 104589</name>
    <dbReference type="NCBI Taxonomy" id="1219064"/>
    <lineage>
        <taxon>Bacteria</taxon>
        <taxon>Pseudomonadati</taxon>
        <taxon>Pseudomonadota</taxon>
        <taxon>Gammaproteobacteria</taxon>
        <taxon>Vibrionales</taxon>
        <taxon>Vibrionaceae</taxon>
        <taxon>Vibrio</taxon>
    </lineage>
</organism>
<dbReference type="InterPro" id="IPR000182">
    <property type="entry name" value="GNAT_dom"/>
</dbReference>
<proteinExistence type="predicted"/>
<keyword evidence="3" id="KW-1185">Reference proteome</keyword>
<gene>
    <name evidence="2" type="ORF">VSA01S_00970</name>
</gene>
<dbReference type="InterPro" id="IPR016181">
    <property type="entry name" value="Acyl_CoA_acyltransferase"/>
</dbReference>
<evidence type="ECO:0000259" key="1">
    <source>
        <dbReference type="PROSITE" id="PS51186"/>
    </source>
</evidence>
<name>A0A511Q9L7_9VIBR</name>
<sequence length="167" mass="18476">MLIRTEAPADILTIDRLLKAVFPTDAEANLVMKLRENSKLTLSLVACTEEGEVIGHVLFTPVLVNGEDLLWQGLAPLTVDEKYRRQGIGAELIRAGFESLRDFGYPVCVVLGDPNYYSRFGFKAADEIGFDCAWEVPPGVFRIAELISGHCEGHSGRIDYANEFAEL</sequence>
<comment type="caution">
    <text evidence="2">The sequence shown here is derived from an EMBL/GenBank/DDBJ whole genome shotgun (WGS) entry which is preliminary data.</text>
</comment>
<dbReference type="EMBL" id="BJXJ01000001">
    <property type="protein sequence ID" value="GEM73985.1"/>
    <property type="molecule type" value="Genomic_DNA"/>
</dbReference>
<feature type="domain" description="N-acetyltransferase" evidence="1">
    <location>
        <begin position="1"/>
        <end position="143"/>
    </location>
</feature>
<keyword evidence="2" id="KW-0808">Transferase</keyword>
<dbReference type="RefSeq" id="WP_039979470.1">
    <property type="nucleotide sequence ID" value="NZ_BAOJ01000017.1"/>
</dbReference>
<evidence type="ECO:0000313" key="3">
    <source>
        <dbReference type="Proteomes" id="UP000321922"/>
    </source>
</evidence>
<dbReference type="CDD" id="cd04301">
    <property type="entry name" value="NAT_SF"/>
    <property type="match status" value="1"/>
</dbReference>
<dbReference type="Gene3D" id="3.40.630.30">
    <property type="match status" value="1"/>
</dbReference>
<dbReference type="PROSITE" id="PS51186">
    <property type="entry name" value="GNAT"/>
    <property type="match status" value="1"/>
</dbReference>
<dbReference type="Proteomes" id="UP000321922">
    <property type="component" value="Unassembled WGS sequence"/>
</dbReference>
<dbReference type="AlphaFoldDB" id="A0A511Q9L7"/>
<reference evidence="2 3" key="1">
    <citation type="submission" date="2019-07" db="EMBL/GenBank/DDBJ databases">
        <title>Whole genome shotgun sequence of Vibrio sagamiensis NBRC 104589.</title>
        <authorList>
            <person name="Hosoyama A."/>
            <person name="Uohara A."/>
            <person name="Ohji S."/>
            <person name="Ichikawa N."/>
        </authorList>
    </citation>
    <scope>NUCLEOTIDE SEQUENCE [LARGE SCALE GENOMIC DNA]</scope>
    <source>
        <strain evidence="2 3">NBRC 104589</strain>
    </source>
</reference>